<evidence type="ECO:0000313" key="3">
    <source>
        <dbReference type="Proteomes" id="UP001623661"/>
    </source>
</evidence>
<keyword evidence="1" id="KW-0472">Membrane</keyword>
<reference evidence="2 3" key="1">
    <citation type="submission" date="2024-11" db="EMBL/GenBank/DDBJ databases">
        <authorList>
            <person name="Heng Y.C."/>
            <person name="Lim A.C.H."/>
            <person name="Lee J.K.Y."/>
            <person name="Kittelmann S."/>
        </authorList>
    </citation>
    <scope>NUCLEOTIDE SEQUENCE [LARGE SCALE GENOMIC DNA]</scope>
    <source>
        <strain evidence="2 3">WILCCON 0202</strain>
    </source>
</reference>
<dbReference type="EMBL" id="JBJHZY010000001">
    <property type="protein sequence ID" value="MFL0267968.1"/>
    <property type="molecule type" value="Genomic_DNA"/>
</dbReference>
<dbReference type="Proteomes" id="UP001623661">
    <property type="component" value="Unassembled WGS sequence"/>
</dbReference>
<dbReference type="RefSeq" id="WP_406764553.1">
    <property type="nucleotide sequence ID" value="NZ_JBJHZY010000001.1"/>
</dbReference>
<feature type="transmembrane region" description="Helical" evidence="1">
    <location>
        <begin position="82"/>
        <end position="102"/>
    </location>
</feature>
<dbReference type="InterPro" id="IPR047928">
    <property type="entry name" value="Perm_prefix_1"/>
</dbReference>
<evidence type="ECO:0000313" key="2">
    <source>
        <dbReference type="EMBL" id="MFL0267968.1"/>
    </source>
</evidence>
<keyword evidence="3" id="KW-1185">Reference proteome</keyword>
<comment type="caution">
    <text evidence="2">The sequence shown here is derived from an EMBL/GenBank/DDBJ whole genome shotgun (WGS) entry which is preliminary data.</text>
</comment>
<organism evidence="2 3">
    <name type="scientific">Candidatus Clostridium radicumherbarum</name>
    <dbReference type="NCBI Taxonomy" id="3381662"/>
    <lineage>
        <taxon>Bacteria</taxon>
        <taxon>Bacillati</taxon>
        <taxon>Bacillota</taxon>
        <taxon>Clostridia</taxon>
        <taxon>Eubacteriales</taxon>
        <taxon>Clostridiaceae</taxon>
        <taxon>Clostridium</taxon>
    </lineage>
</organism>
<accession>A0ABW8TTH0</accession>
<protein>
    <submittedName>
        <fullName evidence="2">Permease prefix domain 1-containing protein</fullName>
    </submittedName>
</protein>
<evidence type="ECO:0000256" key="1">
    <source>
        <dbReference type="SAM" id="Phobius"/>
    </source>
</evidence>
<keyword evidence="1" id="KW-1133">Transmembrane helix</keyword>
<keyword evidence="1" id="KW-0812">Transmembrane</keyword>
<feature type="transmembrane region" description="Helical" evidence="1">
    <location>
        <begin position="223"/>
        <end position="241"/>
    </location>
</feature>
<name>A0ABW8TTH0_9CLOT</name>
<sequence length="248" mass="28624">MEKINRYVNSVYKHIGGDKEEIQILKDEMRNHLLQIVEELKYEGKSEEESVSIAIKRFGEETQLENELLGIFKFVNKKAKKALIVAVAFLLITIISFATFVVGTKISIKQYRDRNNEIFNVMASYNQDNLESIDKNIGTLLNKYKGKITYVTMYGVVNGQNEWYKDIKDLEYSYPKDIQYDNIDTFNSISKQITNEKGIKYNVMIGLVPNAFIPIYIQNLGILSFVWLGCFVISVIVWISTKVDISIK</sequence>
<gene>
    <name evidence="2" type="ORF">ACJDUH_07620</name>
</gene>
<proteinExistence type="predicted"/>
<dbReference type="NCBIfam" id="NF038403">
    <property type="entry name" value="perm_prefix_1"/>
    <property type="match status" value="1"/>
</dbReference>